<dbReference type="EMBL" id="NVWI01000010">
    <property type="protein sequence ID" value="PCJ40250.1"/>
    <property type="molecule type" value="Genomic_DNA"/>
</dbReference>
<dbReference type="Pfam" id="PF00355">
    <property type="entry name" value="Rieske"/>
    <property type="match status" value="1"/>
</dbReference>
<evidence type="ECO:0000259" key="6">
    <source>
        <dbReference type="PROSITE" id="PS51296"/>
    </source>
</evidence>
<dbReference type="InterPro" id="IPR044043">
    <property type="entry name" value="VanA_C_cat"/>
</dbReference>
<dbReference type="InterPro" id="IPR036922">
    <property type="entry name" value="Rieske_2Fe-2S_sf"/>
</dbReference>
<dbReference type="InterPro" id="IPR050584">
    <property type="entry name" value="Cholesterol_7-desaturase"/>
</dbReference>
<evidence type="ECO:0000313" key="7">
    <source>
        <dbReference type="EMBL" id="PCJ40250.1"/>
    </source>
</evidence>
<dbReference type="Proteomes" id="UP000228987">
    <property type="component" value="Unassembled WGS sequence"/>
</dbReference>
<dbReference type="PROSITE" id="PS51296">
    <property type="entry name" value="RIESKE"/>
    <property type="match status" value="1"/>
</dbReference>
<dbReference type="Gene3D" id="2.102.10.10">
    <property type="entry name" value="Rieske [2Fe-2S] iron-sulphur domain"/>
    <property type="match status" value="1"/>
</dbReference>
<keyword evidence="1" id="KW-0001">2Fe-2S</keyword>
<dbReference type="SUPFAM" id="SSF50022">
    <property type="entry name" value="ISP domain"/>
    <property type="match status" value="1"/>
</dbReference>
<keyword evidence="3" id="KW-0560">Oxidoreductase</keyword>
<dbReference type="InterPro" id="IPR017941">
    <property type="entry name" value="Rieske_2Fe-2S"/>
</dbReference>
<sequence>MFLKNAWYVAALSDAVKHELTPLKLLGNDVVVYRTNAGLPVVLEDACPHRKLPLSMGRLIDDYIECGYHGLCFDASGNCLKAPTQDRVPPTAIVKSYPAVDRYGLLWVWMGEQDANESSLLFIENAEDPAWHITSGDFLDCRCNYLYLVDNLLDPSHVAWVHKDSFAAKGTEDTPLDVQESEDGLIVSRWINNCDAPPFYQPLLKFSGKCDRLQHYEVRYPSIAINKSVYCPVGTGGPNWNPSEECYEMISYNFLTPVDENNTRYFWLQQRNTDPSDEAVTKSITKGARQAFLEDKAILEAVHLGITRTKNRPINLALDAGALRFRSLLKQRIKTESQETK</sequence>
<protein>
    <submittedName>
        <fullName evidence="7">(2Fe-2S)-binding protein</fullName>
    </submittedName>
</protein>
<dbReference type="PANTHER" id="PTHR21266">
    <property type="entry name" value="IRON-SULFUR DOMAIN CONTAINING PROTEIN"/>
    <property type="match status" value="1"/>
</dbReference>
<gene>
    <name evidence="7" type="ORF">COA71_11580</name>
</gene>
<reference evidence="8" key="1">
    <citation type="submission" date="2017-08" db="EMBL/GenBank/DDBJ databases">
        <title>A dynamic microbial community with high functional redundancy inhabits the cold, oxic subseafloor aquifer.</title>
        <authorList>
            <person name="Tully B.J."/>
            <person name="Wheat C.G."/>
            <person name="Glazer B.T."/>
            <person name="Huber J.A."/>
        </authorList>
    </citation>
    <scope>NUCLEOTIDE SEQUENCE [LARGE SCALE GENOMIC DNA]</scope>
</reference>
<evidence type="ECO:0000313" key="8">
    <source>
        <dbReference type="Proteomes" id="UP000228987"/>
    </source>
</evidence>
<evidence type="ECO:0000256" key="1">
    <source>
        <dbReference type="ARBA" id="ARBA00022714"/>
    </source>
</evidence>
<evidence type="ECO:0000256" key="5">
    <source>
        <dbReference type="ARBA" id="ARBA00023014"/>
    </source>
</evidence>
<dbReference type="Pfam" id="PF19112">
    <property type="entry name" value="VanA_C"/>
    <property type="match status" value="1"/>
</dbReference>
<dbReference type="GO" id="GO:0016491">
    <property type="term" value="F:oxidoreductase activity"/>
    <property type="evidence" value="ECO:0007669"/>
    <property type="project" value="UniProtKB-KW"/>
</dbReference>
<evidence type="ECO:0000256" key="4">
    <source>
        <dbReference type="ARBA" id="ARBA00023004"/>
    </source>
</evidence>
<proteinExistence type="predicted"/>
<name>A0A2A5C9X8_9GAMM</name>
<evidence type="ECO:0000256" key="3">
    <source>
        <dbReference type="ARBA" id="ARBA00023002"/>
    </source>
</evidence>
<evidence type="ECO:0000256" key="2">
    <source>
        <dbReference type="ARBA" id="ARBA00022723"/>
    </source>
</evidence>
<dbReference type="PANTHER" id="PTHR21266:SF60">
    <property type="entry name" value="3-KETOSTEROID-9-ALPHA-MONOOXYGENASE, OXYGENASE COMPONENT"/>
    <property type="match status" value="1"/>
</dbReference>
<dbReference type="CDD" id="cd08878">
    <property type="entry name" value="RHO_alpha_C_DMO-like"/>
    <property type="match status" value="1"/>
</dbReference>
<organism evidence="7 8">
    <name type="scientific">SAR86 cluster bacterium</name>
    <dbReference type="NCBI Taxonomy" id="2030880"/>
    <lineage>
        <taxon>Bacteria</taxon>
        <taxon>Pseudomonadati</taxon>
        <taxon>Pseudomonadota</taxon>
        <taxon>Gammaproteobacteria</taxon>
        <taxon>SAR86 cluster</taxon>
    </lineage>
</organism>
<dbReference type="GO" id="GO:0051537">
    <property type="term" value="F:2 iron, 2 sulfur cluster binding"/>
    <property type="evidence" value="ECO:0007669"/>
    <property type="project" value="UniProtKB-KW"/>
</dbReference>
<feature type="domain" description="Rieske" evidence="6">
    <location>
        <begin position="7"/>
        <end position="108"/>
    </location>
</feature>
<accession>A0A2A5C9X8</accession>
<dbReference type="SUPFAM" id="SSF55961">
    <property type="entry name" value="Bet v1-like"/>
    <property type="match status" value="1"/>
</dbReference>
<dbReference type="GO" id="GO:0046872">
    <property type="term" value="F:metal ion binding"/>
    <property type="evidence" value="ECO:0007669"/>
    <property type="project" value="UniProtKB-KW"/>
</dbReference>
<keyword evidence="2" id="KW-0479">Metal-binding</keyword>
<dbReference type="AlphaFoldDB" id="A0A2A5C9X8"/>
<keyword evidence="4" id="KW-0408">Iron</keyword>
<dbReference type="Gene3D" id="3.90.380.10">
    <property type="entry name" value="Naphthalene 1,2-dioxygenase Alpha Subunit, Chain A, domain 1"/>
    <property type="match status" value="1"/>
</dbReference>
<keyword evidence="5" id="KW-0411">Iron-sulfur</keyword>
<comment type="caution">
    <text evidence="7">The sequence shown here is derived from an EMBL/GenBank/DDBJ whole genome shotgun (WGS) entry which is preliminary data.</text>
</comment>